<feature type="transmembrane region" description="Helical" evidence="1">
    <location>
        <begin position="33"/>
        <end position="53"/>
    </location>
</feature>
<dbReference type="SMART" id="SM00014">
    <property type="entry name" value="acidPPc"/>
    <property type="match status" value="1"/>
</dbReference>
<keyword evidence="1" id="KW-0812">Transmembrane</keyword>
<feature type="domain" description="Phosphatidic acid phosphatase type 2/haloperoxidase" evidence="2">
    <location>
        <begin position="64"/>
        <end position="170"/>
    </location>
</feature>
<dbReference type="RefSeq" id="WP_006671032.1">
    <property type="nucleotide sequence ID" value="NZ_AOMA01000003.1"/>
</dbReference>
<dbReference type="InterPro" id="IPR000326">
    <property type="entry name" value="PAP2/HPO"/>
</dbReference>
<reference evidence="3 4" key="1">
    <citation type="journal article" date="2014" name="PLoS Genet.">
        <title>Phylogenetically driven sequencing of extremely halophilic archaea reveals strategies for static and dynamic osmo-response.</title>
        <authorList>
            <person name="Becker E.A."/>
            <person name="Seitzer P.M."/>
            <person name="Tritt A."/>
            <person name="Larsen D."/>
            <person name="Krusor M."/>
            <person name="Yao A.I."/>
            <person name="Wu D."/>
            <person name="Madern D."/>
            <person name="Eisen J.A."/>
            <person name="Darling A.E."/>
            <person name="Facciotti M.T."/>
        </authorList>
    </citation>
    <scope>NUCLEOTIDE SEQUENCE [LARGE SCALE GENOMIC DNA]</scope>
    <source>
        <strain evidence="3 4">JCM 10879</strain>
    </source>
</reference>
<name>M0MRM7_9EURY</name>
<comment type="caution">
    <text evidence="3">The sequence shown here is derived from an EMBL/GenBank/DDBJ whole genome shotgun (WGS) entry which is preliminary data.</text>
</comment>
<keyword evidence="1" id="KW-1133">Transmembrane helix</keyword>
<dbReference type="EMBL" id="AOMA01000003">
    <property type="protein sequence ID" value="EMA47105.1"/>
    <property type="molecule type" value="Genomic_DNA"/>
</dbReference>
<protein>
    <submittedName>
        <fullName evidence="3">Phosphoesterase PA-phosphatase-like protein</fullName>
    </submittedName>
</protein>
<organism evidence="3 4">
    <name type="scientific">Halobiforma nitratireducens JCM 10879</name>
    <dbReference type="NCBI Taxonomy" id="1227454"/>
    <lineage>
        <taxon>Archaea</taxon>
        <taxon>Methanobacteriati</taxon>
        <taxon>Methanobacteriota</taxon>
        <taxon>Stenosarchaea group</taxon>
        <taxon>Halobacteria</taxon>
        <taxon>Halobacteriales</taxon>
        <taxon>Natrialbaceae</taxon>
        <taxon>Halobiforma</taxon>
    </lineage>
</organism>
<dbReference type="AlphaFoldDB" id="M0MRM7"/>
<keyword evidence="1" id="KW-0472">Membrane</keyword>
<proteinExistence type="predicted"/>
<gene>
    <name evidence="3" type="ORF">C446_00280</name>
</gene>
<evidence type="ECO:0000256" key="1">
    <source>
        <dbReference type="SAM" id="Phobius"/>
    </source>
</evidence>
<dbReference type="PANTHER" id="PTHR14969:SF13">
    <property type="entry name" value="AT30094P"/>
    <property type="match status" value="1"/>
</dbReference>
<dbReference type="eggNOG" id="arCOG03058">
    <property type="taxonomic scope" value="Archaea"/>
</dbReference>
<feature type="transmembrane region" description="Helical" evidence="1">
    <location>
        <begin position="186"/>
        <end position="209"/>
    </location>
</feature>
<dbReference type="PANTHER" id="PTHR14969">
    <property type="entry name" value="SPHINGOSINE-1-PHOSPHATE PHOSPHOHYDROLASE"/>
    <property type="match status" value="1"/>
</dbReference>
<dbReference type="InterPro" id="IPR036938">
    <property type="entry name" value="PAP2/HPO_sf"/>
</dbReference>
<dbReference type="Pfam" id="PF01569">
    <property type="entry name" value="PAP2"/>
    <property type="match status" value="1"/>
</dbReference>
<evidence type="ECO:0000313" key="4">
    <source>
        <dbReference type="Proteomes" id="UP000011607"/>
    </source>
</evidence>
<evidence type="ECO:0000313" key="3">
    <source>
        <dbReference type="EMBL" id="EMA47105.1"/>
    </source>
</evidence>
<evidence type="ECO:0000259" key="2">
    <source>
        <dbReference type="SMART" id="SM00014"/>
    </source>
</evidence>
<dbReference type="OrthoDB" id="10182at2157"/>
<feature type="transmembrane region" description="Helical" evidence="1">
    <location>
        <begin position="101"/>
        <end position="119"/>
    </location>
</feature>
<feature type="transmembrane region" description="Helical" evidence="1">
    <location>
        <begin position="60"/>
        <end position="81"/>
    </location>
</feature>
<dbReference type="STRING" id="1227454.C446_00280"/>
<dbReference type="SUPFAM" id="SSF48317">
    <property type="entry name" value="Acid phosphatase/Vanadium-dependent haloperoxidase"/>
    <property type="match status" value="1"/>
</dbReference>
<feature type="transmembrane region" description="Helical" evidence="1">
    <location>
        <begin position="155"/>
        <end position="174"/>
    </location>
</feature>
<dbReference type="Gene3D" id="1.20.144.10">
    <property type="entry name" value="Phosphatidic acid phosphatase type 2/haloperoxidase"/>
    <property type="match status" value="1"/>
</dbReference>
<dbReference type="Proteomes" id="UP000011607">
    <property type="component" value="Unassembled WGS sequence"/>
</dbReference>
<sequence>MNAPTIAAWVFEPGATETVRTAVPAPFRPAIEAATHLGDPAVLLVIATGFFWYHADRDRGARVLGIALVAFGLTACLKGTILLERPVTHLAFAPDDYGGYSFPSGHTLGAAAVYGGLAITADWRTPTHRHALGAGVITLVALSRLVLGVHYVGDVVAGAVLGLTIAVIASRPALDPGHLFPAATALALVAVALPSGAFMPATLGAALGTTAVWYGRSSVPHTPFPQSRGFLLPLSVVIPLLLGGRLVSTSWGLPRGLELVTYALAMGFALAVPLRQTHGVLEK</sequence>
<keyword evidence="4" id="KW-1185">Reference proteome</keyword>
<accession>M0MRM7</accession>